<protein>
    <submittedName>
        <fullName evidence="3">DUF1624 domain-containing protein</fullName>
    </submittedName>
</protein>
<feature type="transmembrane region" description="Helical" evidence="1">
    <location>
        <begin position="242"/>
        <end position="265"/>
    </location>
</feature>
<dbReference type="EMBL" id="QXED01000002">
    <property type="protein sequence ID" value="RIV25571.1"/>
    <property type="molecule type" value="Genomic_DNA"/>
</dbReference>
<evidence type="ECO:0000256" key="1">
    <source>
        <dbReference type="SAM" id="Phobius"/>
    </source>
</evidence>
<evidence type="ECO:0000313" key="4">
    <source>
        <dbReference type="Proteomes" id="UP000283523"/>
    </source>
</evidence>
<feature type="domain" description="Heparan-alpha-glucosaminide N-acetyltransferase catalytic" evidence="2">
    <location>
        <begin position="17"/>
        <end position="236"/>
    </location>
</feature>
<keyword evidence="1" id="KW-1133">Transmembrane helix</keyword>
<proteinExistence type="predicted"/>
<feature type="transmembrane region" description="Helical" evidence="1">
    <location>
        <begin position="156"/>
        <end position="177"/>
    </location>
</feature>
<sequence>MERSEPVAIRPGAVANRITAIDVTRGLVMVIMALDHVRDLLHTAALTQSPTDLATTTPAIFLTRWITHLCAPTFVFLSGMSAYLSLQKQRTAGPPAWSARRFLLQRGLVLILLELTIINFAFWFDLQFRTIMLQVIYAIGGGFVLLAFLSRWPARWLGIIGLVIIFGYDLLLLIPPFSDQTARLIWSLFFRTELFNISPQFILLVGYPLIPWLGILLVGYACGPLMVRPAGFRKQTMLRIGLGAVAFFVVLRLINVYGDAAPWAVQKDGLFTVLSFLNVSKYPPSLQYTLLLVGLGLLILAVAEGADNGLTRVLTVYGKVPMFYYILHWYLVHLSMIAMSLLQGYSFADIPAGPLNFGRPDGAGVSLPVVYLVWITLVAALYPLCRWYGRYKAAHPENGWLRYI</sequence>
<feature type="transmembrane region" description="Helical" evidence="1">
    <location>
        <begin position="197"/>
        <end position="221"/>
    </location>
</feature>
<feature type="transmembrane region" description="Helical" evidence="1">
    <location>
        <begin position="65"/>
        <end position="86"/>
    </location>
</feature>
<reference evidence="3 4" key="1">
    <citation type="submission" date="2018-08" db="EMBL/GenBank/DDBJ databases">
        <title>Fibrisoma montanum sp. nov., isolated from Danxia mountain soil.</title>
        <authorList>
            <person name="Huang Y."/>
        </authorList>
    </citation>
    <scope>NUCLEOTIDE SEQUENCE [LARGE SCALE GENOMIC DNA]</scope>
    <source>
        <strain evidence="3 4">HYT19</strain>
    </source>
</reference>
<keyword evidence="1" id="KW-0812">Transmembrane</keyword>
<name>A0A418MFL7_9BACT</name>
<dbReference type="RefSeq" id="WP_119667452.1">
    <property type="nucleotide sequence ID" value="NZ_QXED01000002.1"/>
</dbReference>
<dbReference type="PANTHER" id="PTHR40407">
    <property type="entry name" value="MEMBRANE PROTEIN-LIKE PROTEIN"/>
    <property type="match status" value="1"/>
</dbReference>
<evidence type="ECO:0000313" key="3">
    <source>
        <dbReference type="EMBL" id="RIV25571.1"/>
    </source>
</evidence>
<dbReference type="OrthoDB" id="508112at2"/>
<evidence type="ECO:0000259" key="2">
    <source>
        <dbReference type="Pfam" id="PF07786"/>
    </source>
</evidence>
<comment type="caution">
    <text evidence="3">The sequence shown here is derived from an EMBL/GenBank/DDBJ whole genome shotgun (WGS) entry which is preliminary data.</text>
</comment>
<dbReference type="Pfam" id="PF07786">
    <property type="entry name" value="HGSNAT_cat"/>
    <property type="match status" value="1"/>
</dbReference>
<keyword evidence="1" id="KW-0472">Membrane</keyword>
<feature type="transmembrane region" description="Helical" evidence="1">
    <location>
        <begin position="107"/>
        <end position="124"/>
    </location>
</feature>
<feature type="transmembrane region" description="Helical" evidence="1">
    <location>
        <begin position="323"/>
        <end position="345"/>
    </location>
</feature>
<keyword evidence="4" id="KW-1185">Reference proteome</keyword>
<feature type="transmembrane region" description="Helical" evidence="1">
    <location>
        <begin position="130"/>
        <end position="149"/>
    </location>
</feature>
<dbReference type="InterPro" id="IPR012429">
    <property type="entry name" value="HGSNAT_cat"/>
</dbReference>
<dbReference type="AlphaFoldDB" id="A0A418MFL7"/>
<accession>A0A418MFL7</accession>
<gene>
    <name evidence="3" type="ORF">DYU11_09775</name>
</gene>
<organism evidence="3 4">
    <name type="scientific">Fibrisoma montanum</name>
    <dbReference type="NCBI Taxonomy" id="2305895"/>
    <lineage>
        <taxon>Bacteria</taxon>
        <taxon>Pseudomonadati</taxon>
        <taxon>Bacteroidota</taxon>
        <taxon>Cytophagia</taxon>
        <taxon>Cytophagales</taxon>
        <taxon>Spirosomataceae</taxon>
        <taxon>Fibrisoma</taxon>
    </lineage>
</organism>
<feature type="transmembrane region" description="Helical" evidence="1">
    <location>
        <begin position="285"/>
        <end position="303"/>
    </location>
</feature>
<dbReference type="PANTHER" id="PTHR40407:SF1">
    <property type="entry name" value="HEPARAN-ALPHA-GLUCOSAMINIDE N-ACETYLTRANSFERASE CATALYTIC DOMAIN-CONTAINING PROTEIN"/>
    <property type="match status" value="1"/>
</dbReference>
<feature type="transmembrane region" description="Helical" evidence="1">
    <location>
        <begin position="365"/>
        <end position="385"/>
    </location>
</feature>
<dbReference type="Proteomes" id="UP000283523">
    <property type="component" value="Unassembled WGS sequence"/>
</dbReference>